<organism evidence="1 2">
    <name type="scientific">Spirodela intermedia</name>
    <name type="common">Intermediate duckweed</name>
    <dbReference type="NCBI Taxonomy" id="51605"/>
    <lineage>
        <taxon>Eukaryota</taxon>
        <taxon>Viridiplantae</taxon>
        <taxon>Streptophyta</taxon>
        <taxon>Embryophyta</taxon>
        <taxon>Tracheophyta</taxon>
        <taxon>Spermatophyta</taxon>
        <taxon>Magnoliopsida</taxon>
        <taxon>Liliopsida</taxon>
        <taxon>Araceae</taxon>
        <taxon>Lemnoideae</taxon>
        <taxon>Spirodela</taxon>
    </lineage>
</organism>
<gene>
    <name evidence="1" type="ORF">SI8410_01001885</name>
</gene>
<accession>A0A7I8K0R9</accession>
<name>A0A7I8K0R9_SPIIN</name>
<keyword evidence="2" id="KW-1185">Reference proteome</keyword>
<proteinExistence type="predicted"/>
<protein>
    <submittedName>
        <fullName evidence="1">Uncharacterized protein</fullName>
    </submittedName>
</protein>
<evidence type="ECO:0000313" key="2">
    <source>
        <dbReference type="Proteomes" id="UP000663760"/>
    </source>
</evidence>
<dbReference type="AlphaFoldDB" id="A0A7I8K0R9"/>
<sequence length="98" mass="11757">MDNLRDLIANAEFLRRKHVDLRMRVRVSFVSIFRSITSHNHDIIMTLIPYHRCGMHFAYQHKTDNKAHCNPLEYTTFNHYNSHNHLTSIIYHPQVVRT</sequence>
<reference evidence="1" key="1">
    <citation type="submission" date="2020-02" db="EMBL/GenBank/DDBJ databases">
        <authorList>
            <person name="Scholz U."/>
            <person name="Mascher M."/>
            <person name="Fiebig A."/>
        </authorList>
    </citation>
    <scope>NUCLEOTIDE SEQUENCE</scope>
</reference>
<dbReference type="Proteomes" id="UP000663760">
    <property type="component" value="Chromosome 1"/>
</dbReference>
<dbReference type="EMBL" id="LR746264">
    <property type="protein sequence ID" value="CAA7389914.1"/>
    <property type="molecule type" value="Genomic_DNA"/>
</dbReference>
<evidence type="ECO:0000313" key="1">
    <source>
        <dbReference type="EMBL" id="CAA7389914.1"/>
    </source>
</evidence>